<reference evidence="4 5" key="1">
    <citation type="submission" date="2019-12" db="EMBL/GenBank/DDBJ databases">
        <authorList>
            <person name="Kun Z."/>
        </authorList>
    </citation>
    <scope>NUCLEOTIDE SEQUENCE [LARGE SCALE GENOMIC DNA]</scope>
    <source>
        <strain evidence="4 5">YIM 123512</strain>
    </source>
</reference>
<evidence type="ECO:0000256" key="1">
    <source>
        <dbReference type="ARBA" id="ARBA00006484"/>
    </source>
</evidence>
<keyword evidence="5" id="KW-1185">Reference proteome</keyword>
<evidence type="ECO:0000259" key="3">
    <source>
        <dbReference type="SMART" id="SM00822"/>
    </source>
</evidence>
<dbReference type="GO" id="GO:0016020">
    <property type="term" value="C:membrane"/>
    <property type="evidence" value="ECO:0007669"/>
    <property type="project" value="TreeGrafter"/>
</dbReference>
<dbReference type="SUPFAM" id="SSF51735">
    <property type="entry name" value="NAD(P)-binding Rossmann-fold domains"/>
    <property type="match status" value="1"/>
</dbReference>
<evidence type="ECO:0000313" key="4">
    <source>
        <dbReference type="EMBL" id="MXG91256.1"/>
    </source>
</evidence>
<accession>A0A6L7EYS4</accession>
<organism evidence="4 5">
    <name type="scientific">Nocardioides flavescens</name>
    <dbReference type="NCBI Taxonomy" id="2691959"/>
    <lineage>
        <taxon>Bacteria</taxon>
        <taxon>Bacillati</taxon>
        <taxon>Actinomycetota</taxon>
        <taxon>Actinomycetes</taxon>
        <taxon>Propionibacteriales</taxon>
        <taxon>Nocardioidaceae</taxon>
        <taxon>Nocardioides</taxon>
    </lineage>
</organism>
<dbReference type="Gene3D" id="3.40.50.720">
    <property type="entry name" value="NAD(P)-binding Rossmann-like Domain"/>
    <property type="match status" value="1"/>
</dbReference>
<proteinExistence type="inferred from homology"/>
<comment type="similarity">
    <text evidence="1">Belongs to the short-chain dehydrogenases/reductases (SDR) family.</text>
</comment>
<dbReference type="Proteomes" id="UP000473325">
    <property type="component" value="Unassembled WGS sequence"/>
</dbReference>
<dbReference type="PANTHER" id="PTHR44196:SF1">
    <property type="entry name" value="DEHYDROGENASE_REDUCTASE SDR FAMILY MEMBER 7B"/>
    <property type="match status" value="1"/>
</dbReference>
<evidence type="ECO:0000256" key="2">
    <source>
        <dbReference type="ARBA" id="ARBA00023002"/>
    </source>
</evidence>
<feature type="domain" description="Ketoreductase" evidence="3">
    <location>
        <begin position="25"/>
        <end position="212"/>
    </location>
</feature>
<evidence type="ECO:0000313" key="5">
    <source>
        <dbReference type="Proteomes" id="UP000473325"/>
    </source>
</evidence>
<dbReference type="NCBIfam" id="NF006099">
    <property type="entry name" value="PRK08251.1"/>
    <property type="match status" value="1"/>
</dbReference>
<dbReference type="InterPro" id="IPR036291">
    <property type="entry name" value="NAD(P)-bd_dom_sf"/>
</dbReference>
<dbReference type="InterPro" id="IPR002347">
    <property type="entry name" value="SDR_fam"/>
</dbReference>
<dbReference type="GO" id="GO:0016491">
    <property type="term" value="F:oxidoreductase activity"/>
    <property type="evidence" value="ECO:0007669"/>
    <property type="project" value="UniProtKB-KW"/>
</dbReference>
<dbReference type="Pfam" id="PF00106">
    <property type="entry name" value="adh_short"/>
    <property type="match status" value="1"/>
</dbReference>
<dbReference type="AlphaFoldDB" id="A0A6L7EYS4"/>
<protein>
    <submittedName>
        <fullName evidence="4">SDR family oxidoreductase</fullName>
    </submittedName>
</protein>
<comment type="caution">
    <text evidence="4">The sequence shown here is derived from an EMBL/GenBank/DDBJ whole genome shotgun (WGS) entry which is preliminary data.</text>
</comment>
<dbReference type="EMBL" id="WUEK01000011">
    <property type="protein sequence ID" value="MXG91256.1"/>
    <property type="molecule type" value="Genomic_DNA"/>
</dbReference>
<sequence length="271" mass="29263">MYTRYAYRVSTRAARLPLGRVGRVTTTLITGASGGLGAEMARQFAALGHDLALCARRVERLEELRDEIGTAHPGVRVEVRALDVTDDDQVFEVVRGFRDDLGGLDRVVVNAGLGKGAPIGTGRYDANRETAMTNVVAALCQTEAAMEVFRDQGAGHLVLVSSMSALRGMPKSMTVYAASKAALSHLGEGLRSELLHSPIDVTVLHCGYIASEMNEQVAQQVRFMASTEDGVRAMVEAIEKRRPEACVPALPWSVLAPVMRHAPLGILRRLV</sequence>
<name>A0A6L7EYS4_9ACTN</name>
<dbReference type="SMART" id="SM00822">
    <property type="entry name" value="PKS_KR"/>
    <property type="match status" value="1"/>
</dbReference>
<dbReference type="PRINTS" id="PR00081">
    <property type="entry name" value="GDHRDH"/>
</dbReference>
<dbReference type="PANTHER" id="PTHR44196">
    <property type="entry name" value="DEHYDROGENASE/REDUCTASE SDR FAMILY MEMBER 7B"/>
    <property type="match status" value="1"/>
</dbReference>
<gene>
    <name evidence="4" type="ORF">GRQ65_17040</name>
</gene>
<dbReference type="InterPro" id="IPR057326">
    <property type="entry name" value="KR_dom"/>
</dbReference>
<keyword evidence="2" id="KW-0560">Oxidoreductase</keyword>